<dbReference type="GO" id="GO:0016973">
    <property type="term" value="P:poly(A)+ mRNA export from nucleus"/>
    <property type="evidence" value="ECO:0007669"/>
    <property type="project" value="TreeGrafter"/>
</dbReference>
<keyword evidence="4" id="KW-0811">Translocation</keyword>
<evidence type="ECO:0000256" key="4">
    <source>
        <dbReference type="RuleBase" id="RU364035"/>
    </source>
</evidence>
<sequence length="716" mass="82352">METSTTETTTVLDDILVRSSRLEANSHFRVPLSPPHILQLTKKIQSNSNLEDSARIGQLLLAQQVRNKKQELDASRTKQILSSINASNFIPNENISFSAQCRESLQNSIVNSLTQTTDKEKFNSEDFIFNNLANSLKSKEIELHRALTRHTPASNPKYILEDESQQQVVKELSPSAQFYLYNILDKDQFSERVAKSISNNTQNLFTAEIQKTLSDTFEIINSIKKFPGKPKYASLHFLEHQMRKYITNEVNLNLKNSTRGGEIGFIPTIKAYVKQKYPKYENSRWAVLYLALRSGAFDEAIQFVEDNLDEFPPDVQIAVQLYINRVQTEHIYVHKEDLMRKVTMNIYDPFQVLTMSILAQETSTRSEELIEFTEDWLWIRMQFIDDFRPIIDELANFKPKDKVNPFQTGQILMLIGQYEEAAKWFLLCDENIDDCLHITIALMRANLISSQAIIKPLLLYAKDLFEADSVYAIRYLALLNNEEARIAAIAKLAVEVENGDKVFSSNDGTMSPISQVLEPNEQQKVMQKAALLAEERDQHRKAAKIYLFAHNFEKVIDLECIELRQYIEGFLDNDAIKDLNTMYQILLNNAVRVHKSKLDVMRILIRFAYASFYVKVEQFQNAAEQIEISDLLPKSREQIAEYKEKLVAKTELQRAIPALLTVALTVYTKLYQNLPATSLARLQEKEKGESILDLASEIEIPEATQKQLLDMSLKFQ</sequence>
<keyword evidence="4" id="KW-0653">Protein transport</keyword>
<dbReference type="GO" id="GO:0006606">
    <property type="term" value="P:protein import into nucleus"/>
    <property type="evidence" value="ECO:0007669"/>
    <property type="project" value="TreeGrafter"/>
</dbReference>
<evidence type="ECO:0000256" key="2">
    <source>
        <dbReference type="ARBA" id="ARBA00010186"/>
    </source>
</evidence>
<dbReference type="GO" id="GO:0017056">
    <property type="term" value="F:structural constituent of nuclear pore"/>
    <property type="evidence" value="ECO:0007669"/>
    <property type="project" value="InterPro"/>
</dbReference>
<evidence type="ECO:0000256" key="1">
    <source>
        <dbReference type="ARBA" id="ARBA00004259"/>
    </source>
</evidence>
<evidence type="ECO:0000313" key="5">
    <source>
        <dbReference type="EMBL" id="OHT09999.1"/>
    </source>
</evidence>
<evidence type="ECO:0000256" key="3">
    <source>
        <dbReference type="ARBA" id="ARBA00023242"/>
    </source>
</evidence>
<protein>
    <recommendedName>
        <fullName evidence="4">Nuclear pore protein</fullName>
    </recommendedName>
</protein>
<comment type="subcellular location">
    <subcellularLocation>
        <location evidence="1">Nucleus envelope</location>
    </subcellularLocation>
    <subcellularLocation>
        <location evidence="4">Nucleus</location>
        <location evidence="4">Nuclear pore complex</location>
    </subcellularLocation>
</comment>
<dbReference type="Pfam" id="PF04097">
    <property type="entry name" value="Nic96"/>
    <property type="match status" value="1"/>
</dbReference>
<dbReference type="VEuPathDB" id="TrichDB:TRFO_20900"/>
<dbReference type="PANTHER" id="PTHR11225">
    <property type="entry name" value="NUCLEAR PORE COMPLEX PROTEIN NUP93 NUCLEOPORIN NUP93 DEAD EYE PROTEIN"/>
    <property type="match status" value="1"/>
</dbReference>
<name>A0A1J4KEY8_9EUKA</name>
<comment type="caution">
    <text evidence="5">The sequence shown here is derived from an EMBL/GenBank/DDBJ whole genome shotgun (WGS) entry which is preliminary data.</text>
</comment>
<dbReference type="Proteomes" id="UP000179807">
    <property type="component" value="Unassembled WGS sequence"/>
</dbReference>
<dbReference type="PANTHER" id="PTHR11225:SF4">
    <property type="entry name" value="NUCLEAR PORE COMPLEX PROTEIN NUP93"/>
    <property type="match status" value="1"/>
</dbReference>
<dbReference type="OrthoDB" id="1918363at2759"/>
<dbReference type="InterPro" id="IPR007231">
    <property type="entry name" value="Nucleoporin_int_Nup93/Nic96"/>
</dbReference>
<comment type="similarity">
    <text evidence="2 4">Belongs to the nucleoporin interacting component (NIC) family.</text>
</comment>
<keyword evidence="6" id="KW-1185">Reference proteome</keyword>
<dbReference type="EMBL" id="MLAK01000624">
    <property type="protein sequence ID" value="OHT09999.1"/>
    <property type="molecule type" value="Genomic_DNA"/>
</dbReference>
<keyword evidence="4" id="KW-0472">Membrane</keyword>
<dbReference type="RefSeq" id="XP_068363135.1">
    <property type="nucleotide sequence ID" value="XM_068501652.1"/>
</dbReference>
<evidence type="ECO:0000313" key="6">
    <source>
        <dbReference type="Proteomes" id="UP000179807"/>
    </source>
</evidence>
<proteinExistence type="inferred from homology"/>
<accession>A0A1J4KEY8</accession>
<keyword evidence="4" id="KW-0906">Nuclear pore complex</keyword>
<organism evidence="5 6">
    <name type="scientific">Tritrichomonas foetus</name>
    <dbReference type="NCBI Taxonomy" id="1144522"/>
    <lineage>
        <taxon>Eukaryota</taxon>
        <taxon>Metamonada</taxon>
        <taxon>Parabasalia</taxon>
        <taxon>Tritrichomonadida</taxon>
        <taxon>Tritrichomonadidae</taxon>
        <taxon>Tritrichomonas</taxon>
    </lineage>
</organism>
<reference evidence="5" key="1">
    <citation type="submission" date="2016-10" db="EMBL/GenBank/DDBJ databases">
        <authorList>
            <person name="Benchimol M."/>
            <person name="Almeida L.G."/>
            <person name="Vasconcelos A.T."/>
            <person name="Perreira-Neves A."/>
            <person name="Rosa I.A."/>
            <person name="Tasca T."/>
            <person name="Bogo M.R."/>
            <person name="de Souza W."/>
        </authorList>
    </citation>
    <scope>NUCLEOTIDE SEQUENCE [LARGE SCALE GENOMIC DNA]</scope>
    <source>
        <strain evidence="5">K</strain>
    </source>
</reference>
<keyword evidence="4" id="KW-0509">mRNA transport</keyword>
<dbReference type="AlphaFoldDB" id="A0A1J4KEY8"/>
<dbReference type="GeneID" id="94836356"/>
<gene>
    <name evidence="5" type="ORF">TRFO_20900</name>
</gene>
<keyword evidence="4" id="KW-0813">Transport</keyword>
<keyword evidence="3 4" id="KW-0539">Nucleus</keyword>
<dbReference type="GO" id="GO:0005643">
    <property type="term" value="C:nuclear pore"/>
    <property type="evidence" value="ECO:0007669"/>
    <property type="project" value="UniProtKB-SubCell"/>
</dbReference>